<proteinExistence type="predicted"/>
<feature type="domain" description="DUF7845" evidence="2">
    <location>
        <begin position="77"/>
        <end position="409"/>
    </location>
</feature>
<dbReference type="AlphaFoldDB" id="A0A0N0BRJ4"/>
<feature type="region of interest" description="Disordered" evidence="1">
    <location>
        <begin position="606"/>
        <end position="630"/>
    </location>
</feature>
<keyword evidence="4" id="KW-1185">Reference proteome</keyword>
<feature type="compositionally biased region" description="Basic and acidic residues" evidence="1">
    <location>
        <begin position="39"/>
        <end position="48"/>
    </location>
</feature>
<dbReference type="Proteomes" id="UP000037747">
    <property type="component" value="Unassembled WGS sequence"/>
</dbReference>
<comment type="caution">
    <text evidence="3">The sequence shown here is derived from an EMBL/GenBank/DDBJ whole genome shotgun (WGS) entry which is preliminary data.</text>
</comment>
<evidence type="ECO:0000256" key="1">
    <source>
        <dbReference type="SAM" id="MobiDB-lite"/>
    </source>
</evidence>
<reference evidence="3 4" key="1">
    <citation type="submission" date="2015-08" db="EMBL/GenBank/DDBJ databases">
        <title>Genomes of Isolates from Cabo Rojo, PR.</title>
        <authorList>
            <person name="Sanchez-Nieves R.L."/>
            <person name="Montalvo-Rodriguez R."/>
        </authorList>
    </citation>
    <scope>NUCLEOTIDE SEQUENCE [LARGE SCALE GENOMIC DNA]</scope>
    <source>
        <strain evidence="3 4">5</strain>
    </source>
</reference>
<dbReference type="Pfam" id="PF25227">
    <property type="entry name" value="DUF7845"/>
    <property type="match status" value="1"/>
</dbReference>
<dbReference type="OrthoDB" id="316855at2157"/>
<evidence type="ECO:0000313" key="4">
    <source>
        <dbReference type="Proteomes" id="UP000037747"/>
    </source>
</evidence>
<organism evidence="3 4">
    <name type="scientific">Halorubrum tropicale</name>
    <dbReference type="NCBI Taxonomy" id="1765655"/>
    <lineage>
        <taxon>Archaea</taxon>
        <taxon>Methanobacteriati</taxon>
        <taxon>Methanobacteriota</taxon>
        <taxon>Stenosarchaea group</taxon>
        <taxon>Halobacteria</taxon>
        <taxon>Halobacteriales</taxon>
        <taxon>Haloferacaceae</taxon>
        <taxon>Halorubrum</taxon>
    </lineage>
</organism>
<dbReference type="STRING" id="1765655.AMR74_05765"/>
<dbReference type="PATRIC" id="fig|1705389.3.peg.3107"/>
<accession>A0A0N0BRJ4</accession>
<dbReference type="EMBL" id="LIST01000002">
    <property type="protein sequence ID" value="KOX96936.1"/>
    <property type="molecule type" value="Genomic_DNA"/>
</dbReference>
<dbReference type="RefSeq" id="WP_053771113.1">
    <property type="nucleotide sequence ID" value="NZ_LIST01000002.1"/>
</dbReference>
<feature type="compositionally biased region" description="Acidic residues" evidence="1">
    <location>
        <begin position="13"/>
        <end position="38"/>
    </location>
</feature>
<sequence length="630" mass="70275">MSDDYLEPGPQGDLDELLNDAEPVTGDEEDSIEAVVDSDEARELRDAANEGTRQVHPKSPESTQYRTFDVEGPIECVEPRVHAFGAHLLFSQPDTSQNGHPGSLSPYDAIVSQYEPSVAEDIESFVFDGELWEINADKTKYWSGGIAAPTRPYETFNEYQIAVRAQDGLGERKASFQFRPSLPNARTADGERIGSMPEDLPYGLRVQANSSNLEPDEVIPLLRRLAEELDISTHYFRDECVHDHSNAYQMEMYLRLDRSAGEQHVAGQGAVLDQLALFGSNNRGRGEYKWDNEKVVGHRNAVALDESTWKKLTEKPNGVGKLVKYYHPEFARSEETSSDDDPLSDPKLELQWSKDYSDLASVPWSEEGAFDVDALRKELDESLLNVLLWAGLPTRADPRVYTADHYFEATESERDLDLVDNKMPSVQEGEEQQAVAHFARGDATESERSVLAALTDGGDGADVEQLAELSDTSRSTVYRAAEKFDDLVEVANAKMSFEDSLIREKFQDLLSTFEDVTDWVVGGVRQLASAETEMIDQDSALARWARRHGISITESVDGMVVDLGGQPLSRVELVKLIRAGVDAAEDTGSMAYRKFISGEFSWTEKEKGRRTGQRPINRNGDVLFSSKLPR</sequence>
<protein>
    <recommendedName>
        <fullName evidence="2">DUF7845 domain-containing protein</fullName>
    </recommendedName>
</protein>
<evidence type="ECO:0000313" key="3">
    <source>
        <dbReference type="EMBL" id="KOX96936.1"/>
    </source>
</evidence>
<evidence type="ECO:0000259" key="2">
    <source>
        <dbReference type="Pfam" id="PF25227"/>
    </source>
</evidence>
<dbReference type="InterPro" id="IPR057167">
    <property type="entry name" value="DUF7845"/>
</dbReference>
<name>A0A0N0BRJ4_9EURY</name>
<gene>
    <name evidence="3" type="ORF">AMR74_05765</name>
</gene>
<feature type="region of interest" description="Disordered" evidence="1">
    <location>
        <begin position="1"/>
        <end position="64"/>
    </location>
</feature>